<dbReference type="Proteomes" id="UP001497623">
    <property type="component" value="Unassembled WGS sequence"/>
</dbReference>
<dbReference type="Gene3D" id="2.60.40.10">
    <property type="entry name" value="Immunoglobulins"/>
    <property type="match status" value="2"/>
</dbReference>
<dbReference type="EMBL" id="CAXKWB010011257">
    <property type="protein sequence ID" value="CAL4100579.1"/>
    <property type="molecule type" value="Genomic_DNA"/>
</dbReference>
<comment type="subcellular location">
    <subcellularLocation>
        <location evidence="1">Membrane</location>
        <topology evidence="1">Single-pass type I membrane protein</topology>
    </subcellularLocation>
</comment>
<dbReference type="InterPro" id="IPR036179">
    <property type="entry name" value="Ig-like_dom_sf"/>
</dbReference>
<evidence type="ECO:0000259" key="6">
    <source>
        <dbReference type="PROSITE" id="PS50835"/>
    </source>
</evidence>
<dbReference type="GO" id="GO:0098609">
    <property type="term" value="P:cell-cell adhesion"/>
    <property type="evidence" value="ECO:0007669"/>
    <property type="project" value="TreeGrafter"/>
</dbReference>
<dbReference type="PANTHER" id="PTHR11640">
    <property type="entry name" value="NEPHRIN"/>
    <property type="match status" value="1"/>
</dbReference>
<keyword evidence="3" id="KW-1015">Disulfide bond</keyword>
<evidence type="ECO:0000256" key="4">
    <source>
        <dbReference type="ARBA" id="ARBA00023180"/>
    </source>
</evidence>
<keyword evidence="4" id="KW-0325">Glycoprotein</keyword>
<evidence type="ECO:0000256" key="5">
    <source>
        <dbReference type="ARBA" id="ARBA00023319"/>
    </source>
</evidence>
<proteinExistence type="predicted"/>
<reference evidence="7 8" key="1">
    <citation type="submission" date="2024-05" db="EMBL/GenBank/DDBJ databases">
        <authorList>
            <person name="Wallberg A."/>
        </authorList>
    </citation>
    <scope>NUCLEOTIDE SEQUENCE [LARGE SCALE GENOMIC DNA]</scope>
</reference>
<keyword evidence="2" id="KW-0472">Membrane</keyword>
<name>A0AAV2QW61_MEGNR</name>
<dbReference type="SUPFAM" id="SSF48726">
    <property type="entry name" value="Immunoglobulin"/>
    <property type="match status" value="2"/>
</dbReference>
<sequence length="221" mass="23270">GREVSATSEETVRERSGGGWVTTSRLEDLIVRVQNHRDITVECQALSPILPRPISNTTTLTIISPPGTPELEGDFSRDLEAGMTMTVSCKTRGGHPRPTVRVLKGVTSLPGDAKQAGDVTWVETRFTVTPADNGLLLTCEVTNPATSTPRATSRELTVMFGPSSVSGSVSPTLVEEGETVTLSCEAASSLPPANISWHARGTPLLGATQETKLGAFGGTIT</sequence>
<evidence type="ECO:0000256" key="3">
    <source>
        <dbReference type="ARBA" id="ARBA00023157"/>
    </source>
</evidence>
<dbReference type="InterPro" id="IPR013783">
    <property type="entry name" value="Ig-like_fold"/>
</dbReference>
<feature type="non-terminal residue" evidence="7">
    <location>
        <position position="221"/>
    </location>
</feature>
<feature type="non-terminal residue" evidence="7">
    <location>
        <position position="1"/>
    </location>
</feature>
<keyword evidence="5" id="KW-0393">Immunoglobulin domain</keyword>
<dbReference type="InterPro" id="IPR051275">
    <property type="entry name" value="Cell_adhesion_signaling"/>
</dbReference>
<gene>
    <name evidence="7" type="ORF">MNOR_LOCUS16829</name>
</gene>
<evidence type="ECO:0000313" key="7">
    <source>
        <dbReference type="EMBL" id="CAL4100579.1"/>
    </source>
</evidence>
<organism evidence="7 8">
    <name type="scientific">Meganyctiphanes norvegica</name>
    <name type="common">Northern krill</name>
    <name type="synonym">Thysanopoda norvegica</name>
    <dbReference type="NCBI Taxonomy" id="48144"/>
    <lineage>
        <taxon>Eukaryota</taxon>
        <taxon>Metazoa</taxon>
        <taxon>Ecdysozoa</taxon>
        <taxon>Arthropoda</taxon>
        <taxon>Crustacea</taxon>
        <taxon>Multicrustacea</taxon>
        <taxon>Malacostraca</taxon>
        <taxon>Eumalacostraca</taxon>
        <taxon>Eucarida</taxon>
        <taxon>Euphausiacea</taxon>
        <taxon>Euphausiidae</taxon>
        <taxon>Meganyctiphanes</taxon>
    </lineage>
</organism>
<protein>
    <recommendedName>
        <fullName evidence="6">Ig-like domain-containing protein</fullName>
    </recommendedName>
</protein>
<dbReference type="InterPro" id="IPR007110">
    <property type="entry name" value="Ig-like_dom"/>
</dbReference>
<feature type="domain" description="Ig-like" evidence="6">
    <location>
        <begin position="162"/>
        <end position="221"/>
    </location>
</feature>
<evidence type="ECO:0000256" key="2">
    <source>
        <dbReference type="ARBA" id="ARBA00023136"/>
    </source>
</evidence>
<dbReference type="AlphaFoldDB" id="A0AAV2QW61"/>
<keyword evidence="8" id="KW-1185">Reference proteome</keyword>
<dbReference type="GO" id="GO:0050839">
    <property type="term" value="F:cell adhesion molecule binding"/>
    <property type="evidence" value="ECO:0007669"/>
    <property type="project" value="TreeGrafter"/>
</dbReference>
<comment type="caution">
    <text evidence="7">The sequence shown here is derived from an EMBL/GenBank/DDBJ whole genome shotgun (WGS) entry which is preliminary data.</text>
</comment>
<dbReference type="PROSITE" id="PS50835">
    <property type="entry name" value="IG_LIKE"/>
    <property type="match status" value="2"/>
</dbReference>
<dbReference type="GO" id="GO:0005886">
    <property type="term" value="C:plasma membrane"/>
    <property type="evidence" value="ECO:0007669"/>
    <property type="project" value="TreeGrafter"/>
</dbReference>
<dbReference type="PANTHER" id="PTHR11640:SF31">
    <property type="entry name" value="IRREGULAR CHIASM C-ROUGHEST PROTEIN-RELATED"/>
    <property type="match status" value="1"/>
</dbReference>
<feature type="domain" description="Ig-like" evidence="6">
    <location>
        <begin position="66"/>
        <end position="157"/>
    </location>
</feature>
<evidence type="ECO:0000256" key="1">
    <source>
        <dbReference type="ARBA" id="ARBA00004479"/>
    </source>
</evidence>
<accession>A0AAV2QW61</accession>
<dbReference type="GO" id="GO:0005911">
    <property type="term" value="C:cell-cell junction"/>
    <property type="evidence" value="ECO:0007669"/>
    <property type="project" value="TreeGrafter"/>
</dbReference>
<evidence type="ECO:0000313" key="8">
    <source>
        <dbReference type="Proteomes" id="UP001497623"/>
    </source>
</evidence>